<evidence type="ECO:0000313" key="2">
    <source>
        <dbReference type="Proteomes" id="UP000828390"/>
    </source>
</evidence>
<dbReference type="EMBL" id="JAIWYP010000007">
    <property type="protein sequence ID" value="KAH3795424.1"/>
    <property type="molecule type" value="Genomic_DNA"/>
</dbReference>
<reference evidence="1" key="2">
    <citation type="submission" date="2020-11" db="EMBL/GenBank/DDBJ databases">
        <authorList>
            <person name="McCartney M.A."/>
            <person name="Auch B."/>
            <person name="Kono T."/>
            <person name="Mallez S."/>
            <person name="Becker A."/>
            <person name="Gohl D.M."/>
            <person name="Silverstein K.A.T."/>
            <person name="Koren S."/>
            <person name="Bechman K.B."/>
            <person name="Herman A."/>
            <person name="Abrahante J.E."/>
            <person name="Garbe J."/>
        </authorList>
    </citation>
    <scope>NUCLEOTIDE SEQUENCE</scope>
    <source>
        <strain evidence="1">Duluth1</strain>
        <tissue evidence="1">Whole animal</tissue>
    </source>
</reference>
<gene>
    <name evidence="1" type="ORF">DPMN_148974</name>
</gene>
<name>A0A9D4J4B4_DREPO</name>
<reference evidence="1" key="1">
    <citation type="journal article" date="2019" name="bioRxiv">
        <title>The Genome of the Zebra Mussel, Dreissena polymorpha: A Resource for Invasive Species Research.</title>
        <authorList>
            <person name="McCartney M.A."/>
            <person name="Auch B."/>
            <person name="Kono T."/>
            <person name="Mallez S."/>
            <person name="Zhang Y."/>
            <person name="Obille A."/>
            <person name="Becker A."/>
            <person name="Abrahante J.E."/>
            <person name="Garbe J."/>
            <person name="Badalamenti J.P."/>
            <person name="Herman A."/>
            <person name="Mangelson H."/>
            <person name="Liachko I."/>
            <person name="Sullivan S."/>
            <person name="Sone E.D."/>
            <person name="Koren S."/>
            <person name="Silverstein K.A.T."/>
            <person name="Beckman K.B."/>
            <person name="Gohl D.M."/>
        </authorList>
    </citation>
    <scope>NUCLEOTIDE SEQUENCE</scope>
    <source>
        <strain evidence="1">Duluth1</strain>
        <tissue evidence="1">Whole animal</tissue>
    </source>
</reference>
<evidence type="ECO:0000313" key="1">
    <source>
        <dbReference type="EMBL" id="KAH3795424.1"/>
    </source>
</evidence>
<keyword evidence="2" id="KW-1185">Reference proteome</keyword>
<proteinExistence type="predicted"/>
<dbReference type="Proteomes" id="UP000828390">
    <property type="component" value="Unassembled WGS sequence"/>
</dbReference>
<dbReference type="AlphaFoldDB" id="A0A9D4J4B4"/>
<organism evidence="1 2">
    <name type="scientific">Dreissena polymorpha</name>
    <name type="common">Zebra mussel</name>
    <name type="synonym">Mytilus polymorpha</name>
    <dbReference type="NCBI Taxonomy" id="45954"/>
    <lineage>
        <taxon>Eukaryota</taxon>
        <taxon>Metazoa</taxon>
        <taxon>Spiralia</taxon>
        <taxon>Lophotrochozoa</taxon>
        <taxon>Mollusca</taxon>
        <taxon>Bivalvia</taxon>
        <taxon>Autobranchia</taxon>
        <taxon>Heteroconchia</taxon>
        <taxon>Euheterodonta</taxon>
        <taxon>Imparidentia</taxon>
        <taxon>Neoheterodontei</taxon>
        <taxon>Myida</taxon>
        <taxon>Dreissenoidea</taxon>
        <taxon>Dreissenidae</taxon>
        <taxon>Dreissena</taxon>
    </lineage>
</organism>
<evidence type="ECO:0008006" key="3">
    <source>
        <dbReference type="Google" id="ProtNLM"/>
    </source>
</evidence>
<accession>A0A9D4J4B4</accession>
<comment type="caution">
    <text evidence="1">The sequence shown here is derived from an EMBL/GenBank/DDBJ whole genome shotgun (WGS) entry which is preliminary data.</text>
</comment>
<protein>
    <recommendedName>
        <fullName evidence="3">Fibronectin type-III domain-containing protein</fullName>
    </recommendedName>
</protein>
<sequence length="257" mass="29702">MSLNIQSSSPRLYCITLEVKDVADNVRQARRFVLYDNSSFIETWKEKHFRFDSASAASNFLWQTHYSDICLSWHDFFINKFYLNSNLLNPIDPDPHGLMSGIYEQTHDPLSVNGTPNVHGIIKYYVSWKLNNYSFTTERLIPNFKNQSFCTKLNVTDGQTYTFNMRSVDIVNNTYNESRSLHIDRSPPFIFNMTLKKGSAVFVHNSTDLSKMQMTFDALDLRSGLRTIKWVFGLVDASTELSQGYLAVGHTQNVRFK</sequence>